<comment type="caution">
    <text evidence="1">The sequence shown here is derived from an EMBL/GenBank/DDBJ whole genome shotgun (WGS) entry which is preliminary data.</text>
</comment>
<reference evidence="1 2" key="1">
    <citation type="submission" date="2013-08" db="EMBL/GenBank/DDBJ databases">
        <authorList>
            <person name="Weinstock G."/>
            <person name="Sodergren E."/>
            <person name="Wylie T."/>
            <person name="Fulton L."/>
            <person name="Fulton R."/>
            <person name="Fronick C."/>
            <person name="O'Laughlin M."/>
            <person name="Godfrey J."/>
            <person name="Miner T."/>
            <person name="Herter B."/>
            <person name="Appelbaum E."/>
            <person name="Cordes M."/>
            <person name="Lek S."/>
            <person name="Wollam A."/>
            <person name="Pepin K.H."/>
            <person name="Palsikar V.B."/>
            <person name="Mitreva M."/>
            <person name="Wilson R.K."/>
        </authorList>
    </citation>
    <scope>NUCLEOTIDE SEQUENCE [LARGE SCALE GENOMIC DNA]</scope>
    <source>
        <strain evidence="1 2">ATCC BAA-474</strain>
    </source>
</reference>
<proteinExistence type="predicted"/>
<keyword evidence="2" id="KW-1185">Reference proteome</keyword>
<organism evidence="1 2">
    <name type="scientific">Cetobacterium somerae ATCC BAA-474</name>
    <dbReference type="NCBI Taxonomy" id="1319815"/>
    <lineage>
        <taxon>Bacteria</taxon>
        <taxon>Fusobacteriati</taxon>
        <taxon>Fusobacteriota</taxon>
        <taxon>Fusobacteriia</taxon>
        <taxon>Fusobacteriales</taxon>
        <taxon>Fusobacteriaceae</taxon>
        <taxon>Cetobacterium</taxon>
    </lineage>
</organism>
<accession>U7VBZ7</accession>
<protein>
    <recommendedName>
        <fullName evidence="3">YubB ferredoxin-like domain-containing protein</fullName>
    </recommendedName>
</protein>
<name>U7VBZ7_9FUSO</name>
<evidence type="ECO:0000313" key="2">
    <source>
        <dbReference type="Proteomes" id="UP000017081"/>
    </source>
</evidence>
<dbReference type="AlphaFoldDB" id="U7VBZ7"/>
<dbReference type="RefSeq" id="WP_023051238.1">
    <property type="nucleotide sequence ID" value="NZ_CP173062.2"/>
</dbReference>
<dbReference type="HOGENOM" id="CLU_100167_0_0_0"/>
<sequence length="210" mass="25169">MPNYCFNRIKLNVTQEELEKIKERVMSKDEFGDGYFDFNKVMKRPKNMLLRAFKANTLEAFSKYYYENPDKLEQKLLDSIIGNEILKVKIKGKLVNIDRYVDEKYSHEELRSYTGEKLILWYDWCINNWGTKWNSLFSGITKEELLFNTAWSPISLKLFEGFIHICKEIIGEKANDIWLYYEECGFNLYGRYYILDGEVIHDYDYKKEVA</sequence>
<evidence type="ECO:0008006" key="3">
    <source>
        <dbReference type="Google" id="ProtNLM"/>
    </source>
</evidence>
<dbReference type="Proteomes" id="UP000017081">
    <property type="component" value="Unassembled WGS sequence"/>
</dbReference>
<evidence type="ECO:0000313" key="1">
    <source>
        <dbReference type="EMBL" id="ERT68313.1"/>
    </source>
</evidence>
<dbReference type="STRING" id="1319815.HMPREF0202_01702"/>
<dbReference type="EMBL" id="AXZF01000067">
    <property type="protein sequence ID" value="ERT68313.1"/>
    <property type="molecule type" value="Genomic_DNA"/>
</dbReference>
<gene>
    <name evidence="1" type="ORF">HMPREF0202_01702</name>
</gene>